<evidence type="ECO:0000256" key="4">
    <source>
        <dbReference type="SAM" id="Coils"/>
    </source>
</evidence>
<evidence type="ECO:0000256" key="2">
    <source>
        <dbReference type="ARBA" id="ARBA00006190"/>
    </source>
</evidence>
<dbReference type="PANTHER" id="PTHR22761:SF10">
    <property type="entry name" value="GH13992P"/>
    <property type="match status" value="1"/>
</dbReference>
<keyword evidence="3" id="KW-0967">Endosome</keyword>
<dbReference type="Gene3D" id="1.10.287.1060">
    <property type="entry name" value="ESAT-6-like"/>
    <property type="match status" value="1"/>
</dbReference>
<feature type="coiled-coil region" evidence="4">
    <location>
        <begin position="122"/>
        <end position="175"/>
    </location>
</feature>
<keyword evidence="4" id="KW-0175">Coiled coil</keyword>
<evidence type="ECO:0000256" key="5">
    <source>
        <dbReference type="SAM" id="MobiDB-lite"/>
    </source>
</evidence>
<name>A0AAV7E7D6_ARIFI</name>
<accession>A0AAV7E7D6</accession>
<dbReference type="EMBL" id="JAINDJ010000006">
    <property type="protein sequence ID" value="KAG9443397.1"/>
    <property type="molecule type" value="Genomic_DNA"/>
</dbReference>
<gene>
    <name evidence="6" type="ORF">H6P81_014737</name>
</gene>
<dbReference type="GO" id="GO:0005771">
    <property type="term" value="C:multivesicular body"/>
    <property type="evidence" value="ECO:0007669"/>
    <property type="project" value="TreeGrafter"/>
</dbReference>
<dbReference type="GO" id="GO:0032511">
    <property type="term" value="P:late endosome to vacuole transport via multivesicular body sorting pathway"/>
    <property type="evidence" value="ECO:0007669"/>
    <property type="project" value="TreeGrafter"/>
</dbReference>
<comment type="subcellular location">
    <subcellularLocation>
        <location evidence="1">Endosome</location>
    </subcellularLocation>
</comment>
<dbReference type="PANTHER" id="PTHR22761">
    <property type="entry name" value="CHARGED MULTIVESICULAR BODY PROTEIN"/>
    <property type="match status" value="1"/>
</dbReference>
<dbReference type="AlphaFoldDB" id="A0AAV7E7D6"/>
<dbReference type="GO" id="GO:0009898">
    <property type="term" value="C:cytoplasmic side of plasma membrane"/>
    <property type="evidence" value="ECO:0007669"/>
    <property type="project" value="TreeGrafter"/>
</dbReference>
<evidence type="ECO:0000256" key="1">
    <source>
        <dbReference type="ARBA" id="ARBA00004177"/>
    </source>
</evidence>
<keyword evidence="7" id="KW-1185">Reference proteome</keyword>
<reference evidence="6 7" key="1">
    <citation type="submission" date="2021-07" db="EMBL/GenBank/DDBJ databases">
        <title>The Aristolochia fimbriata genome: insights into angiosperm evolution, floral development and chemical biosynthesis.</title>
        <authorList>
            <person name="Jiao Y."/>
        </authorList>
    </citation>
    <scope>NUCLEOTIDE SEQUENCE [LARGE SCALE GENOMIC DNA]</scope>
    <source>
        <strain evidence="6">IBCAS-2021</strain>
        <tissue evidence="6">Leaf</tissue>
    </source>
</reference>
<dbReference type="Proteomes" id="UP000825729">
    <property type="component" value="Unassembled WGS sequence"/>
</dbReference>
<dbReference type="InterPro" id="IPR005024">
    <property type="entry name" value="Snf7_fam"/>
</dbReference>
<proteinExistence type="inferred from homology"/>
<comment type="caution">
    <text evidence="6">The sequence shown here is derived from an EMBL/GenBank/DDBJ whole genome shotgun (WGS) entry which is preliminary data.</text>
</comment>
<comment type="similarity">
    <text evidence="2">Belongs to the SNF7 family.</text>
</comment>
<dbReference type="Pfam" id="PF03357">
    <property type="entry name" value="Snf7"/>
    <property type="match status" value="1"/>
</dbReference>
<organism evidence="6 7">
    <name type="scientific">Aristolochia fimbriata</name>
    <name type="common">White veined hardy Dutchman's pipe vine</name>
    <dbReference type="NCBI Taxonomy" id="158543"/>
    <lineage>
        <taxon>Eukaryota</taxon>
        <taxon>Viridiplantae</taxon>
        <taxon>Streptophyta</taxon>
        <taxon>Embryophyta</taxon>
        <taxon>Tracheophyta</taxon>
        <taxon>Spermatophyta</taxon>
        <taxon>Magnoliopsida</taxon>
        <taxon>Magnoliidae</taxon>
        <taxon>Piperales</taxon>
        <taxon>Aristolochiaceae</taxon>
        <taxon>Aristolochia</taxon>
    </lineage>
</organism>
<dbReference type="GO" id="GO:0000815">
    <property type="term" value="C:ESCRT III complex"/>
    <property type="evidence" value="ECO:0007669"/>
    <property type="project" value="TreeGrafter"/>
</dbReference>
<sequence>MLKKLLNKPKKAPSAISTLEKLGETLELLEKKETLYLKKITAETEKAKDFSKLKNKKAAIQCLKRKKLYEAQVEQLGNFQLRVHDQMITLEGTKATKETVDALRMSASTVKSIQLHLDVDKIDKTMEEITEYGEHIKQIQENLAAPIGNARDIDEDELEAELEELEEAELEEELLHPSVTVPATVSHTHKREKSVSSADMDELATLQSEMALN</sequence>
<evidence type="ECO:0000313" key="6">
    <source>
        <dbReference type="EMBL" id="KAG9443397.1"/>
    </source>
</evidence>
<dbReference type="Gene3D" id="6.10.250.1710">
    <property type="match status" value="1"/>
</dbReference>
<evidence type="ECO:0000256" key="3">
    <source>
        <dbReference type="ARBA" id="ARBA00022753"/>
    </source>
</evidence>
<feature type="region of interest" description="Disordered" evidence="5">
    <location>
        <begin position="179"/>
        <end position="213"/>
    </location>
</feature>
<protein>
    <submittedName>
        <fullName evidence="6">Uncharacterized protein</fullName>
    </submittedName>
</protein>
<dbReference type="GO" id="GO:0006900">
    <property type="term" value="P:vesicle budding from membrane"/>
    <property type="evidence" value="ECO:0007669"/>
    <property type="project" value="TreeGrafter"/>
</dbReference>
<evidence type="ECO:0000313" key="7">
    <source>
        <dbReference type="Proteomes" id="UP000825729"/>
    </source>
</evidence>